<dbReference type="PATRIC" id="fig|361183.4.peg.1335"/>
<sequence>MKRMREIVVMDRAYSQRLNERQVKFAPQSAVTLLKDD</sequence>
<evidence type="ECO:0000313" key="2">
    <source>
        <dbReference type="Proteomes" id="UP000057938"/>
    </source>
</evidence>
<keyword evidence="2" id="KW-1185">Reference proteome</keyword>
<proteinExistence type="predicted"/>
<dbReference type="KEGG" id="aep:AMC99_01365"/>
<name>A0A0M4LV80_9SPHN</name>
<reference evidence="1 2" key="1">
    <citation type="submission" date="2015-09" db="EMBL/GenBank/DDBJ databases">
        <title>Complete genome sequence of a benzo[a]pyrene-degrading bacterium Altererythrobacter epoxidivorans CGMCC 1.7731T.</title>
        <authorList>
            <person name="Li Z."/>
            <person name="Cheng H."/>
            <person name="Huo Y."/>
            <person name="Xu X."/>
        </authorList>
    </citation>
    <scope>NUCLEOTIDE SEQUENCE [LARGE SCALE GENOMIC DNA]</scope>
    <source>
        <strain evidence="1 2">CGMCC 1.7731</strain>
    </source>
</reference>
<gene>
    <name evidence="1" type="ORF">AMC99_01365</name>
</gene>
<accession>A0A0M4LV80</accession>
<organism evidence="1 2">
    <name type="scientific">Altererythrobacter epoxidivorans</name>
    <dbReference type="NCBI Taxonomy" id="361183"/>
    <lineage>
        <taxon>Bacteria</taxon>
        <taxon>Pseudomonadati</taxon>
        <taxon>Pseudomonadota</taxon>
        <taxon>Alphaproteobacteria</taxon>
        <taxon>Sphingomonadales</taxon>
        <taxon>Erythrobacteraceae</taxon>
        <taxon>Altererythrobacter</taxon>
    </lineage>
</organism>
<dbReference type="STRING" id="361183.AMC99_01365"/>
<dbReference type="Proteomes" id="UP000057938">
    <property type="component" value="Chromosome"/>
</dbReference>
<dbReference type="EMBL" id="CP012669">
    <property type="protein sequence ID" value="ALE16659.1"/>
    <property type="molecule type" value="Genomic_DNA"/>
</dbReference>
<evidence type="ECO:0000313" key="1">
    <source>
        <dbReference type="EMBL" id="ALE16659.1"/>
    </source>
</evidence>
<dbReference type="AlphaFoldDB" id="A0A0M4LV80"/>
<protein>
    <submittedName>
        <fullName evidence="1">Uncharacterized protein</fullName>
    </submittedName>
</protein>